<feature type="domain" description="CobN/magnesium chelatase" evidence="2">
    <location>
        <begin position="114"/>
        <end position="1188"/>
    </location>
</feature>
<dbReference type="PANTHER" id="PTHR44119:SF4">
    <property type="entry name" value="AEROBIC COBALTOCHELATASE SUBUNIT COBN"/>
    <property type="match status" value="1"/>
</dbReference>
<dbReference type="STRING" id="472963.BKP45_14400"/>
<evidence type="ECO:0000256" key="1">
    <source>
        <dbReference type="SAM" id="Coils"/>
    </source>
</evidence>
<evidence type="ECO:0000313" key="3">
    <source>
        <dbReference type="EMBL" id="OIJ19042.1"/>
    </source>
</evidence>
<dbReference type="OrthoDB" id="9757976at2"/>
<dbReference type="Pfam" id="PF02514">
    <property type="entry name" value="CobN-Mg_chel"/>
    <property type="match status" value="1"/>
</dbReference>
<dbReference type="RefSeq" id="WP_071390391.1">
    <property type="nucleotide sequence ID" value="NZ_MLQS01000022.1"/>
</dbReference>
<organism evidence="3 4">
    <name type="scientific">Anaerobacillus alkalidiazotrophicus</name>
    <dbReference type="NCBI Taxonomy" id="472963"/>
    <lineage>
        <taxon>Bacteria</taxon>
        <taxon>Bacillati</taxon>
        <taxon>Bacillota</taxon>
        <taxon>Bacilli</taxon>
        <taxon>Bacillales</taxon>
        <taxon>Bacillaceae</taxon>
        <taxon>Anaerobacillus</taxon>
    </lineage>
</organism>
<keyword evidence="1" id="KW-0175">Coiled coil</keyword>
<gene>
    <name evidence="3" type="ORF">BKP45_14400</name>
</gene>
<comment type="caution">
    <text evidence="3">The sequence shown here is derived from an EMBL/GenBank/DDBJ whole genome shotgun (WGS) entry which is preliminary data.</text>
</comment>
<reference evidence="3 4" key="1">
    <citation type="submission" date="2016-10" db="EMBL/GenBank/DDBJ databases">
        <title>Draft genome sequences of four alkaliphilic bacteria belonging to the Anaerobacillus genus.</title>
        <authorList>
            <person name="Bassil N.M."/>
            <person name="Lloyd J.R."/>
        </authorList>
    </citation>
    <scope>NUCLEOTIDE SEQUENCE [LARGE SCALE GENOMIC DNA]</scope>
    <source>
        <strain evidence="3 4">DSM 22531</strain>
    </source>
</reference>
<evidence type="ECO:0000313" key="4">
    <source>
        <dbReference type="Proteomes" id="UP000180057"/>
    </source>
</evidence>
<protein>
    <recommendedName>
        <fullName evidence="2">CobN/magnesium chelatase domain-containing protein</fullName>
    </recommendedName>
</protein>
<sequence length="1211" mass="138167">MKITIISNSSAAMSDLTAVLREMDEQNKRVFSFNLFDTFREYNETELQELKQAIVEAEFLFLDMHAASKELVQRVVEFSTGVTSYIIPIGGGPNRQFHMLKNLKDDSHVELIQDYWRFTGKENITNFLYFLGRAYGDLKFLPEANPPQTLEPTGIFDPNTKTPYATFEDYADAVNFDKTKPTVALLFTGFSFPLRTIDMVELIAERIKPFANVIPVATTSLGNLDIEKLRSFLNNSEETKANLLMNFLPFRLGMGPMGGGGVKPIIDFLEELNIPLFHAFFMSSSTQENWEQSVQGLAPSEYLLNVMLPELDGSIETIPIAALENLKADEEYGIKFKRLALIEERVEEVLNRMKNWLNLQRKQNSEKKVAIICYNYPPGEGGLFGASYLDTFESVANILGSLKKEGYQVNDFTADELMEKFTAGKLVNSGKWSGDTPSDDFIRYDSKAHEIAMQNKGWADELEEQWGKSPGTVMTDGKDFLIPGIISDNIFLGLQPTRGVHENPEKAYHDRSILPHHQYFAYYQWLKDEFEADVIIHVGAHGTLEFMKGKEVAMSGDCLPDYLVSDLPHLYIYYSGNPSEAMIAKRRSHAVLVSYQSTPFMESDLYGDLVKLESLMSEHAETELSGLRRSDDLLATIMDEAKKLNFNCEDLEEIEHELYRMKRSLIPKGLHLFGEGYSHEAAVQYMKFVLRYDRDNCKSLRRILAENKQLEYDQLLDTNESRILAQLDKEASELVDFYVSTLTIPSDHFNTEEGNEDCLKALQFGYQALEASKNCMELPGLLRALDGKYLPVRLAGDMVKQPEVFPTGYNLYQFDPTQVPTKSAVATGENIGKQTVDQYLAKHHKYPQSIGVILWGLETSRTQGETIGQILYYLGVRVIQGRGMFAPTYEVIPMAELNRPRLDIIINISGFFRDMFPNLMEELHRIFKMVAKLDESDEENYFKANCKKVYEQLISQGYSHEDAQDLSYARIFGPVEGAYATKLTTVIETKNWETEDQLGDTYSNGMQHVYSSRYRGVPMKDLLNTHLSAIEIVSQVRSNHELEVTDLDHYYEFFGGMAKSAEMASGGKKAEIYISDTTGEKAETESAEHSINRGVRTRVLNPKWIDGMLEHKYHGVQHMVERFQNVLGLAATTNKVENWVFSSMHETYVADQELKERLKENNKWAYYDMVEILLECNQRGYWEATEEELQQLKETYLELEGSIEEKIGELT</sequence>
<feature type="coiled-coil region" evidence="1">
    <location>
        <begin position="1182"/>
        <end position="1209"/>
    </location>
</feature>
<dbReference type="EMBL" id="MLQS01000022">
    <property type="protein sequence ID" value="OIJ19042.1"/>
    <property type="molecule type" value="Genomic_DNA"/>
</dbReference>
<dbReference type="InterPro" id="IPR003672">
    <property type="entry name" value="CobN/Mg_chltase"/>
</dbReference>
<dbReference type="CDD" id="cd10150">
    <property type="entry name" value="CobN_like"/>
    <property type="match status" value="1"/>
</dbReference>
<keyword evidence="4" id="KW-1185">Reference proteome</keyword>
<dbReference type="PANTHER" id="PTHR44119">
    <property type="entry name" value="MAGNESIUM-CHELATASE SUBUNIT CHLH, CHLOROPLASTIC"/>
    <property type="match status" value="1"/>
</dbReference>
<accession>A0A1S2M2R2</accession>
<dbReference type="AlphaFoldDB" id="A0A1S2M2R2"/>
<proteinExistence type="predicted"/>
<evidence type="ECO:0000259" key="2">
    <source>
        <dbReference type="Pfam" id="PF02514"/>
    </source>
</evidence>
<dbReference type="Proteomes" id="UP000180057">
    <property type="component" value="Unassembled WGS sequence"/>
</dbReference>
<name>A0A1S2M2R2_9BACI</name>